<comment type="subcellular location">
    <subcellularLocation>
        <location evidence="1">Nucleus</location>
    </subcellularLocation>
</comment>
<reference evidence="6" key="3">
    <citation type="submission" date="2025-04" db="UniProtKB">
        <authorList>
            <consortium name="RefSeq"/>
        </authorList>
    </citation>
    <scope>IDENTIFICATION</scope>
    <source>
        <strain evidence="6">CBS 781.70</strain>
    </source>
</reference>
<dbReference type="CDD" id="cd00067">
    <property type="entry name" value="GAL4"/>
    <property type="match status" value="1"/>
</dbReference>
<keyword evidence="2" id="KW-0539">Nucleus</keyword>
<dbReference type="GO" id="GO:0008270">
    <property type="term" value="F:zinc ion binding"/>
    <property type="evidence" value="ECO:0007669"/>
    <property type="project" value="InterPro"/>
</dbReference>
<keyword evidence="5" id="KW-1185">Reference proteome</keyword>
<dbReference type="GO" id="GO:0005634">
    <property type="term" value="C:nucleus"/>
    <property type="evidence" value="ECO:0007669"/>
    <property type="project" value="UniProtKB-SubCell"/>
</dbReference>
<dbReference type="GO" id="GO:0000976">
    <property type="term" value="F:transcription cis-regulatory region binding"/>
    <property type="evidence" value="ECO:0007669"/>
    <property type="project" value="TreeGrafter"/>
</dbReference>
<dbReference type="RefSeq" id="XP_033538458.1">
    <property type="nucleotide sequence ID" value="XM_033682362.1"/>
</dbReference>
<evidence type="ECO:0000259" key="3">
    <source>
        <dbReference type="PROSITE" id="PS50048"/>
    </source>
</evidence>
<evidence type="ECO:0000313" key="4">
    <source>
        <dbReference type="EMBL" id="KAF1816827.1"/>
    </source>
</evidence>
<name>A0A6G1GFG6_9PEZI</name>
<dbReference type="GO" id="GO:0045944">
    <property type="term" value="P:positive regulation of transcription by RNA polymerase II"/>
    <property type="evidence" value="ECO:0007669"/>
    <property type="project" value="TreeGrafter"/>
</dbReference>
<evidence type="ECO:0000256" key="2">
    <source>
        <dbReference type="ARBA" id="ARBA00023242"/>
    </source>
</evidence>
<dbReference type="PANTHER" id="PTHR37534:SF39">
    <property type="entry name" value="TRANSCRIPTION FACTOR DOMAIN-CONTAINING PROTEIN"/>
    <property type="match status" value="1"/>
</dbReference>
<accession>A0A6G1GFG6</accession>
<dbReference type="SUPFAM" id="SSF57701">
    <property type="entry name" value="Zn2/Cys6 DNA-binding domain"/>
    <property type="match status" value="1"/>
</dbReference>
<evidence type="ECO:0000256" key="1">
    <source>
        <dbReference type="ARBA" id="ARBA00004123"/>
    </source>
</evidence>
<dbReference type="GeneID" id="54422932"/>
<feature type="domain" description="Zn(2)-C6 fungal-type" evidence="3">
    <location>
        <begin position="7"/>
        <end position="35"/>
    </location>
</feature>
<dbReference type="PANTHER" id="PTHR37534">
    <property type="entry name" value="TRANSCRIPTIONAL ACTIVATOR PROTEIN UGA3"/>
    <property type="match status" value="1"/>
</dbReference>
<dbReference type="InterPro" id="IPR001138">
    <property type="entry name" value="Zn2Cys6_DnaBD"/>
</dbReference>
<protein>
    <recommendedName>
        <fullName evidence="3">Zn(2)-C6 fungal-type domain-containing protein</fullName>
    </recommendedName>
</protein>
<dbReference type="OrthoDB" id="5130013at2759"/>
<gene>
    <name evidence="4 6" type="ORF">P152DRAFT_504320</name>
</gene>
<dbReference type="InterPro" id="IPR021858">
    <property type="entry name" value="Fun_TF"/>
</dbReference>
<dbReference type="Proteomes" id="UP000504638">
    <property type="component" value="Unplaced"/>
</dbReference>
<dbReference type="Gene3D" id="4.10.240.10">
    <property type="entry name" value="Zn(2)-C6 fungal-type DNA-binding domain"/>
    <property type="match status" value="1"/>
</dbReference>
<proteinExistence type="predicted"/>
<dbReference type="AlphaFoldDB" id="A0A6G1GFG6"/>
<evidence type="ECO:0000313" key="5">
    <source>
        <dbReference type="Proteomes" id="UP000504638"/>
    </source>
</evidence>
<sequence length="502" mass="56456">MNTPERGCGVCQARRVRCDRTIPSCARCLKAGRTCDGFGLRLSWPHSSDRKRAVFTVPPRNESSFNKSDDISFVQTTSWDMRIHYRLSAEGWNRTVGKYLSGSPVLTTPVRWIPHQLDASQEALVQYFESHASFSLTTVGIDALKLRSTLLRLAFMSSAPASAAVLQSLLAVASLHCYGHQPRAAHYKLSAIQLLNESSKRGLETKEIIQHGAAGMLLASFEIQNPTETSSHWPWYVCGCKGIFYRACDDRLAWYDSDFLLLLGWIQYHEVVARFSFRHWRGHGAFERDYVADEGFTGLLPGICGTGLAKIPYPSGPSNEILSLLSEVYDNVVEPSDSRYNTDEYRNYLEVLEWRIKRATGPSHATQMTHSAPRPDAPIVAKLYQLATLVYLERTSTKLSGQSEKVTQIVDSAFSIFRELETCQWPFPLLIFACEARGDGERMVILDLIAKTERKAHVRSLESLKTMVRFVWTQDDLAEGPIDYADKMSTLMSISDSVPSFV</sequence>
<reference evidence="4 6" key="1">
    <citation type="submission" date="2020-01" db="EMBL/GenBank/DDBJ databases">
        <authorList>
            <consortium name="DOE Joint Genome Institute"/>
            <person name="Haridas S."/>
            <person name="Albert R."/>
            <person name="Binder M."/>
            <person name="Bloem J."/>
            <person name="Labutti K."/>
            <person name="Salamov A."/>
            <person name="Andreopoulos B."/>
            <person name="Baker S.E."/>
            <person name="Barry K."/>
            <person name="Bills G."/>
            <person name="Bluhm B.H."/>
            <person name="Cannon C."/>
            <person name="Castanera R."/>
            <person name="Culley D.E."/>
            <person name="Daum C."/>
            <person name="Ezra D."/>
            <person name="Gonzalez J.B."/>
            <person name="Henrissat B."/>
            <person name="Kuo A."/>
            <person name="Liang C."/>
            <person name="Lipzen A."/>
            <person name="Lutzoni F."/>
            <person name="Magnuson J."/>
            <person name="Mondo S."/>
            <person name="Nolan M."/>
            <person name="Ohm R."/>
            <person name="Pangilinan J."/>
            <person name="Park H.-J."/>
            <person name="Ramirez L."/>
            <person name="Alfaro M."/>
            <person name="Sun H."/>
            <person name="Tritt A."/>
            <person name="Yoshinaga Y."/>
            <person name="Zwiers L.-H."/>
            <person name="Turgeon B.G."/>
            <person name="Goodwin S.B."/>
            <person name="Spatafora J.W."/>
            <person name="Crous P.W."/>
            <person name="Grigoriev I.V."/>
        </authorList>
    </citation>
    <scope>NUCLEOTIDE SEQUENCE</scope>
    <source>
        <strain evidence="4 6">CBS 781.70</strain>
    </source>
</reference>
<dbReference type="SMART" id="SM00066">
    <property type="entry name" value="GAL4"/>
    <property type="match status" value="1"/>
</dbReference>
<dbReference type="Pfam" id="PF00172">
    <property type="entry name" value="Zn_clus"/>
    <property type="match status" value="1"/>
</dbReference>
<evidence type="ECO:0000313" key="6">
    <source>
        <dbReference type="RefSeq" id="XP_033538458.1"/>
    </source>
</evidence>
<dbReference type="PROSITE" id="PS50048">
    <property type="entry name" value="ZN2_CY6_FUNGAL_2"/>
    <property type="match status" value="1"/>
</dbReference>
<dbReference type="GO" id="GO:0000981">
    <property type="term" value="F:DNA-binding transcription factor activity, RNA polymerase II-specific"/>
    <property type="evidence" value="ECO:0007669"/>
    <property type="project" value="InterPro"/>
</dbReference>
<dbReference type="Pfam" id="PF11951">
    <property type="entry name" value="Fungal_trans_2"/>
    <property type="match status" value="1"/>
</dbReference>
<dbReference type="EMBL" id="ML975149">
    <property type="protein sequence ID" value="KAF1816827.1"/>
    <property type="molecule type" value="Genomic_DNA"/>
</dbReference>
<reference evidence="6" key="2">
    <citation type="submission" date="2020-04" db="EMBL/GenBank/DDBJ databases">
        <authorList>
            <consortium name="NCBI Genome Project"/>
        </authorList>
    </citation>
    <scope>NUCLEOTIDE SEQUENCE</scope>
    <source>
        <strain evidence="6">CBS 781.70</strain>
    </source>
</reference>
<organism evidence="4">
    <name type="scientific">Eremomyces bilateralis CBS 781.70</name>
    <dbReference type="NCBI Taxonomy" id="1392243"/>
    <lineage>
        <taxon>Eukaryota</taxon>
        <taxon>Fungi</taxon>
        <taxon>Dikarya</taxon>
        <taxon>Ascomycota</taxon>
        <taxon>Pezizomycotina</taxon>
        <taxon>Dothideomycetes</taxon>
        <taxon>Dothideomycetes incertae sedis</taxon>
        <taxon>Eremomycetales</taxon>
        <taxon>Eremomycetaceae</taxon>
        <taxon>Eremomyces</taxon>
    </lineage>
</organism>
<dbReference type="InterPro" id="IPR036864">
    <property type="entry name" value="Zn2-C6_fun-type_DNA-bd_sf"/>
</dbReference>